<evidence type="ECO:0000313" key="2">
    <source>
        <dbReference type="Proteomes" id="UP000798662"/>
    </source>
</evidence>
<reference evidence="1" key="1">
    <citation type="submission" date="2019-11" db="EMBL/GenBank/DDBJ databases">
        <title>Nori genome reveals adaptations in red seaweeds to the harsh intertidal environment.</title>
        <authorList>
            <person name="Wang D."/>
            <person name="Mao Y."/>
        </authorList>
    </citation>
    <scope>NUCLEOTIDE SEQUENCE</scope>
    <source>
        <tissue evidence="1">Gametophyte</tissue>
    </source>
</reference>
<organism evidence="1 2">
    <name type="scientific">Pyropia yezoensis</name>
    <name type="common">Susabi-nori</name>
    <name type="synonym">Porphyra yezoensis</name>
    <dbReference type="NCBI Taxonomy" id="2788"/>
    <lineage>
        <taxon>Eukaryota</taxon>
        <taxon>Rhodophyta</taxon>
        <taxon>Bangiophyceae</taxon>
        <taxon>Bangiales</taxon>
        <taxon>Bangiaceae</taxon>
        <taxon>Pyropia</taxon>
    </lineage>
</organism>
<name>A0ACC3BU62_PYRYE</name>
<gene>
    <name evidence="1" type="ORF">I4F81_004027</name>
</gene>
<dbReference type="Proteomes" id="UP000798662">
    <property type="component" value="Chromosome 1"/>
</dbReference>
<accession>A0ACC3BU62</accession>
<keyword evidence="2" id="KW-1185">Reference proteome</keyword>
<dbReference type="EMBL" id="CM020618">
    <property type="protein sequence ID" value="KAK1861443.1"/>
    <property type="molecule type" value="Genomic_DNA"/>
</dbReference>
<protein>
    <submittedName>
        <fullName evidence="1">Uncharacterized protein</fullName>
    </submittedName>
</protein>
<comment type="caution">
    <text evidence="1">The sequence shown here is derived from an EMBL/GenBank/DDBJ whole genome shotgun (WGS) entry which is preliminary data.</text>
</comment>
<proteinExistence type="predicted"/>
<evidence type="ECO:0000313" key="1">
    <source>
        <dbReference type="EMBL" id="KAK1861443.1"/>
    </source>
</evidence>
<sequence>MSPTTPTPLVSPCQTRLSFGLPFVILPRPAPLTFNRFWLNLLLLPLHLLPSIAFDCDLLSAPHDCVCFLSPFLPAVDGSVVGVQGRARLTRWPSGIYLTKSPRVAGAATGQRAGAGADGERGGRR</sequence>